<sequence length="80" mass="8589">MTYTIALRVFAVLLALICIGLMSFVAHYTHAPQTQAPGPNLTLRPERALRWPDTAVRIGTVALLVSFLVLTGACLLVAGI</sequence>
<comment type="caution">
    <text evidence="2">The sequence shown here is derived from an EMBL/GenBank/DDBJ whole genome shotgun (WGS) entry which is preliminary data.</text>
</comment>
<accession>A0ABM8PAM3</accession>
<keyword evidence="1" id="KW-0812">Transmembrane</keyword>
<dbReference type="EMBL" id="CAJHCQ010000033">
    <property type="protein sequence ID" value="CAD6561006.1"/>
    <property type="molecule type" value="Genomic_DNA"/>
</dbReference>
<evidence type="ECO:0008006" key="4">
    <source>
        <dbReference type="Google" id="ProtNLM"/>
    </source>
</evidence>
<dbReference type="RefSeq" id="WP_201700738.1">
    <property type="nucleotide sequence ID" value="NZ_CAJHCQ010000033.1"/>
</dbReference>
<evidence type="ECO:0000313" key="3">
    <source>
        <dbReference type="Proteomes" id="UP000656319"/>
    </source>
</evidence>
<name>A0ABM8PAM3_9BURK</name>
<keyword evidence="3" id="KW-1185">Reference proteome</keyword>
<dbReference type="Proteomes" id="UP000656319">
    <property type="component" value="Unassembled WGS sequence"/>
</dbReference>
<keyword evidence="1" id="KW-0472">Membrane</keyword>
<protein>
    <recommendedName>
        <fullName evidence="4">Transmembrane protein</fullName>
    </recommendedName>
</protein>
<organism evidence="2 3">
    <name type="scientific">Paraburkholderia hiiakae</name>
    <dbReference type="NCBI Taxonomy" id="1081782"/>
    <lineage>
        <taxon>Bacteria</taxon>
        <taxon>Pseudomonadati</taxon>
        <taxon>Pseudomonadota</taxon>
        <taxon>Betaproteobacteria</taxon>
        <taxon>Burkholderiales</taxon>
        <taxon>Burkholderiaceae</taxon>
        <taxon>Paraburkholderia</taxon>
    </lineage>
</organism>
<feature type="transmembrane region" description="Helical" evidence="1">
    <location>
        <begin position="55"/>
        <end position="78"/>
    </location>
</feature>
<reference evidence="2 3" key="1">
    <citation type="submission" date="2020-10" db="EMBL/GenBank/DDBJ databases">
        <authorList>
            <person name="Peeters C."/>
        </authorList>
    </citation>
    <scope>NUCLEOTIDE SEQUENCE [LARGE SCALE GENOMIC DNA]</scope>
    <source>
        <strain evidence="2 3">LMG 27952</strain>
    </source>
</reference>
<feature type="transmembrane region" description="Helical" evidence="1">
    <location>
        <begin position="7"/>
        <end position="28"/>
    </location>
</feature>
<keyword evidence="1" id="KW-1133">Transmembrane helix</keyword>
<gene>
    <name evidence="2" type="ORF">LMG27952_07315</name>
</gene>
<evidence type="ECO:0000256" key="1">
    <source>
        <dbReference type="SAM" id="Phobius"/>
    </source>
</evidence>
<evidence type="ECO:0000313" key="2">
    <source>
        <dbReference type="EMBL" id="CAD6561006.1"/>
    </source>
</evidence>
<proteinExistence type="predicted"/>